<protein>
    <recommendedName>
        <fullName evidence="3">Rubrerythrin diiron-binding domain-containing protein</fullName>
    </recommendedName>
</protein>
<reference evidence="2" key="1">
    <citation type="submission" date="2018-03" db="EMBL/GenBank/DDBJ databases">
        <authorList>
            <person name="Zecchin S."/>
        </authorList>
    </citation>
    <scope>NUCLEOTIDE SEQUENCE [LARGE SCALE GENOMIC DNA]</scope>
</reference>
<organism evidence="1 2">
    <name type="scientific">Candidatus Sulfobium mesophilum</name>
    <dbReference type="NCBI Taxonomy" id="2016548"/>
    <lineage>
        <taxon>Bacteria</taxon>
        <taxon>Pseudomonadati</taxon>
        <taxon>Nitrospirota</taxon>
        <taxon>Nitrospiria</taxon>
        <taxon>Nitrospirales</taxon>
        <taxon>Nitrospiraceae</taxon>
        <taxon>Candidatus Sulfobium</taxon>
    </lineage>
</organism>
<proteinExistence type="predicted"/>
<gene>
    <name evidence="1" type="ORF">NBG4_810012</name>
</gene>
<dbReference type="AlphaFoldDB" id="A0A2U3QKN4"/>
<dbReference type="EMBL" id="OUUY01000132">
    <property type="protein sequence ID" value="SPQ01969.1"/>
    <property type="molecule type" value="Genomic_DNA"/>
</dbReference>
<sequence length="162" mass="19034">MEKKNGSVERIRSCMLMESACAAVFHLLALNFPRESELWNQMAMDEEAHAEFIAKGMNFGDPENFADFRVAPELKHIRQTVEYANEFKKMLAKDRVSVKEAFEMVVRLLQMKNECYLNDLLGKEKEERVKKVFQRLSEIDRSGLQLVETVMSRYDFQKKKEE</sequence>
<evidence type="ECO:0000313" key="2">
    <source>
        <dbReference type="Proteomes" id="UP000245125"/>
    </source>
</evidence>
<evidence type="ECO:0008006" key="3">
    <source>
        <dbReference type="Google" id="ProtNLM"/>
    </source>
</evidence>
<name>A0A2U3QKN4_9BACT</name>
<evidence type="ECO:0000313" key="1">
    <source>
        <dbReference type="EMBL" id="SPQ01969.1"/>
    </source>
</evidence>
<keyword evidence="2" id="KW-1185">Reference proteome</keyword>
<dbReference type="SUPFAM" id="SSF47240">
    <property type="entry name" value="Ferritin-like"/>
    <property type="match status" value="1"/>
</dbReference>
<dbReference type="Proteomes" id="UP000245125">
    <property type="component" value="Unassembled WGS sequence"/>
</dbReference>
<dbReference type="InterPro" id="IPR009078">
    <property type="entry name" value="Ferritin-like_SF"/>
</dbReference>
<accession>A0A2U3QKN4</accession>